<dbReference type="Pfam" id="PF10049">
    <property type="entry name" value="DUF2283"/>
    <property type="match status" value="1"/>
</dbReference>
<name>A0A7V4CNQ9_FERPE</name>
<proteinExistence type="predicted"/>
<protein>
    <submittedName>
        <fullName evidence="1">DUF2283 domain-containing protein</fullName>
    </submittedName>
</protein>
<dbReference type="EMBL" id="DTBH01000142">
    <property type="protein sequence ID" value="HGQ77566.1"/>
    <property type="molecule type" value="Genomic_DNA"/>
</dbReference>
<gene>
    <name evidence="1" type="ORF">ENU12_06660</name>
</gene>
<organism evidence="1">
    <name type="scientific">Fervidobacterium pennivorans</name>
    <dbReference type="NCBI Taxonomy" id="93466"/>
    <lineage>
        <taxon>Bacteria</taxon>
        <taxon>Thermotogati</taxon>
        <taxon>Thermotogota</taxon>
        <taxon>Thermotogae</taxon>
        <taxon>Thermotogales</taxon>
        <taxon>Fervidobacteriaceae</taxon>
        <taxon>Fervidobacterium</taxon>
    </lineage>
</organism>
<accession>A0A7V4CNQ9</accession>
<evidence type="ECO:0000313" key="1">
    <source>
        <dbReference type="EMBL" id="HGQ77566.1"/>
    </source>
</evidence>
<sequence length="30" mass="3423">MIEADPDIHLELDEKGEIMGIEIWNAPEVD</sequence>
<dbReference type="AlphaFoldDB" id="A0A7V4CNQ9"/>
<reference evidence="1" key="1">
    <citation type="journal article" date="2020" name="mSystems">
        <title>Genome- and Community-Level Interaction Insights into Carbon Utilization and Element Cycling Functions of Hydrothermarchaeota in Hydrothermal Sediment.</title>
        <authorList>
            <person name="Zhou Z."/>
            <person name="Liu Y."/>
            <person name="Xu W."/>
            <person name="Pan J."/>
            <person name="Luo Z.H."/>
            <person name="Li M."/>
        </authorList>
    </citation>
    <scope>NUCLEOTIDE SEQUENCE [LARGE SCALE GENOMIC DNA]</scope>
    <source>
        <strain evidence="1">SpSt-640</strain>
    </source>
</reference>
<dbReference type="InterPro" id="IPR019270">
    <property type="entry name" value="DUF2283"/>
</dbReference>
<comment type="caution">
    <text evidence="1">The sequence shown here is derived from an EMBL/GenBank/DDBJ whole genome shotgun (WGS) entry which is preliminary data.</text>
</comment>